<dbReference type="EMBL" id="JAILXK010000001">
    <property type="protein sequence ID" value="MBY4636218.1"/>
    <property type="molecule type" value="Genomic_DNA"/>
</dbReference>
<proteinExistence type="predicted"/>
<evidence type="ECO:0000313" key="1">
    <source>
        <dbReference type="EMBL" id="MBY4636218.1"/>
    </source>
</evidence>
<dbReference type="SUPFAM" id="SSF53383">
    <property type="entry name" value="PLP-dependent transferases"/>
    <property type="match status" value="1"/>
</dbReference>
<accession>A0ABS7MB23</accession>
<sequence>MLLNSGAFDLGSDGRGRSTARLAAALASGGDARIRPDTDGRNQYFASILPTDALAYGSSTISSISQHAFDMLDRRWSGRFGRPVGAADYAEGLALLRVQFGEYFGLAGPLADTAVIFAASGTDLEYVGLAAAHDGRPLTAILLGRDEVGSGCIHSAAGRFFADETATGARVVAQSAIDPAFAATVLVDVAVRDASGQPRSSPDIAADLSQQVDKAAADGRRAVVHVVHGSKSGLTLPAIDDVERLVAAHGEAMTVVVDACQLRVSPAVVRRYLEAGCVVLMTGSKFAGGPPFSGFALVPAAVRGRALPLPAGFRRLATRAEWPADWPGADCLPALGNFGLLLRLQAAQIEIERFAALPAERLTDVIAAFGTHVGKMMTRLELACVPGAGKAGCLAADTLVTIDLASRWPRCDFDTAKAMHALIARNARQWLGREIRIGQPVKTHRLPGGAMAGTLRLSLSMPLIAELSALKGPALDTRLDNDMALVGAAISAAASTALCSRQPEPLG</sequence>
<dbReference type="RefSeq" id="WP_222135776.1">
    <property type="nucleotide sequence ID" value="NZ_JAILXK010000001.1"/>
</dbReference>
<reference evidence="1" key="1">
    <citation type="submission" date="2021-08" db="EMBL/GenBank/DDBJ databases">
        <title>Sphingopyxis panaciterrulae sp. nov., isolated from the surface water of the Yellow Sea.</title>
        <authorList>
            <person name="Gao Z."/>
            <person name="Zhang D."/>
            <person name="Zhang A."/>
        </authorList>
    </citation>
    <scope>NUCLEOTIDE SEQUENCE</scope>
    <source>
        <strain evidence="1">XHP0097</strain>
    </source>
</reference>
<organism evidence="1 2">
    <name type="scientific">Sphingopyxis jiangsuensis</name>
    <dbReference type="NCBI Taxonomy" id="2871171"/>
    <lineage>
        <taxon>Bacteria</taxon>
        <taxon>Pseudomonadati</taxon>
        <taxon>Pseudomonadota</taxon>
        <taxon>Alphaproteobacteria</taxon>
        <taxon>Sphingomonadales</taxon>
        <taxon>Sphingomonadaceae</taxon>
        <taxon>Sphingopyxis</taxon>
    </lineage>
</organism>
<comment type="caution">
    <text evidence="1">The sequence shown here is derived from an EMBL/GenBank/DDBJ whole genome shotgun (WGS) entry which is preliminary data.</text>
</comment>
<evidence type="ECO:0000313" key="2">
    <source>
        <dbReference type="Proteomes" id="UP001166571"/>
    </source>
</evidence>
<gene>
    <name evidence="1" type="ORF">K5P26_03575</name>
</gene>
<name>A0ABS7MB23_9SPHN</name>
<dbReference type="InterPro" id="IPR015424">
    <property type="entry name" value="PyrdxlP-dep_Trfase"/>
</dbReference>
<protein>
    <submittedName>
        <fullName evidence="1">Uncharacterized protein</fullName>
    </submittedName>
</protein>
<dbReference type="Proteomes" id="UP001166571">
    <property type="component" value="Unassembled WGS sequence"/>
</dbReference>
<keyword evidence="2" id="KW-1185">Reference proteome</keyword>